<keyword evidence="2" id="KW-1185">Reference proteome</keyword>
<name>A0ABR2DSU2_9ROSI</name>
<dbReference type="EMBL" id="JBBPBM010000023">
    <property type="protein sequence ID" value="KAK8545582.1"/>
    <property type="molecule type" value="Genomic_DNA"/>
</dbReference>
<sequence length="75" mass="8317">MLMLPFGIEFRKTRSRNNPSSAFLGVVVIICWPHGDIMRLRTGSTAARRAGLEGNLVLVNSQLFSTSSKTVMSYK</sequence>
<organism evidence="1 2">
    <name type="scientific">Hibiscus sabdariffa</name>
    <name type="common">roselle</name>
    <dbReference type="NCBI Taxonomy" id="183260"/>
    <lineage>
        <taxon>Eukaryota</taxon>
        <taxon>Viridiplantae</taxon>
        <taxon>Streptophyta</taxon>
        <taxon>Embryophyta</taxon>
        <taxon>Tracheophyta</taxon>
        <taxon>Spermatophyta</taxon>
        <taxon>Magnoliopsida</taxon>
        <taxon>eudicotyledons</taxon>
        <taxon>Gunneridae</taxon>
        <taxon>Pentapetalae</taxon>
        <taxon>rosids</taxon>
        <taxon>malvids</taxon>
        <taxon>Malvales</taxon>
        <taxon>Malvaceae</taxon>
        <taxon>Malvoideae</taxon>
        <taxon>Hibiscus</taxon>
    </lineage>
</organism>
<accession>A0ABR2DSU2</accession>
<gene>
    <name evidence="1" type="ORF">V6N12_026413</name>
</gene>
<proteinExistence type="predicted"/>
<evidence type="ECO:0000313" key="1">
    <source>
        <dbReference type="EMBL" id="KAK8545582.1"/>
    </source>
</evidence>
<dbReference type="Proteomes" id="UP001472677">
    <property type="component" value="Unassembled WGS sequence"/>
</dbReference>
<protein>
    <submittedName>
        <fullName evidence="1">Uncharacterized protein</fullName>
    </submittedName>
</protein>
<comment type="caution">
    <text evidence="1">The sequence shown here is derived from an EMBL/GenBank/DDBJ whole genome shotgun (WGS) entry which is preliminary data.</text>
</comment>
<reference evidence="1 2" key="1">
    <citation type="journal article" date="2024" name="G3 (Bethesda)">
        <title>Genome assembly of Hibiscus sabdariffa L. provides insights into metabolisms of medicinal natural products.</title>
        <authorList>
            <person name="Kim T."/>
        </authorList>
    </citation>
    <scope>NUCLEOTIDE SEQUENCE [LARGE SCALE GENOMIC DNA]</scope>
    <source>
        <strain evidence="1">TK-2024</strain>
        <tissue evidence="1">Old leaves</tissue>
    </source>
</reference>
<evidence type="ECO:0000313" key="2">
    <source>
        <dbReference type="Proteomes" id="UP001472677"/>
    </source>
</evidence>